<dbReference type="CDD" id="cd03820">
    <property type="entry name" value="GT4_AmsD-like"/>
    <property type="match status" value="1"/>
</dbReference>
<protein>
    <submittedName>
        <fullName evidence="3">Glycosyl transferase group 1</fullName>
    </submittedName>
</protein>
<dbReference type="eggNOG" id="COG0438">
    <property type="taxonomic scope" value="Bacteria"/>
</dbReference>
<dbReference type="OrthoDB" id="9787617at2"/>
<dbReference type="HOGENOM" id="CLU_009583_0_0_3"/>
<dbReference type="RefSeq" id="WP_015195292.1">
    <property type="nucleotide sequence ID" value="NC_019748.1"/>
</dbReference>
<dbReference type="InterPro" id="IPR028098">
    <property type="entry name" value="Glyco_trans_4-like_N"/>
</dbReference>
<dbReference type="AlphaFoldDB" id="K9XYQ3"/>
<dbReference type="Pfam" id="PF13439">
    <property type="entry name" value="Glyco_transf_4"/>
    <property type="match status" value="1"/>
</dbReference>
<organism evidence="3 4">
    <name type="scientific">Stanieria cyanosphaera (strain ATCC 29371 / PCC 7437)</name>
    <dbReference type="NCBI Taxonomy" id="111780"/>
    <lineage>
        <taxon>Bacteria</taxon>
        <taxon>Bacillati</taxon>
        <taxon>Cyanobacteriota</taxon>
        <taxon>Cyanophyceae</taxon>
        <taxon>Pleurocapsales</taxon>
        <taxon>Dermocarpellaceae</taxon>
        <taxon>Stanieria</taxon>
    </lineage>
</organism>
<accession>K9XYQ3</accession>
<dbReference type="InterPro" id="IPR001296">
    <property type="entry name" value="Glyco_trans_1"/>
</dbReference>
<dbReference type="PATRIC" id="fig|111780.3.peg.4313"/>
<dbReference type="Proteomes" id="UP000010473">
    <property type="component" value="Chromosome"/>
</dbReference>
<dbReference type="PANTHER" id="PTHR12526:SF630">
    <property type="entry name" value="GLYCOSYLTRANSFERASE"/>
    <property type="match status" value="1"/>
</dbReference>
<dbReference type="EMBL" id="CP003653">
    <property type="protein sequence ID" value="AFZ37638.1"/>
    <property type="molecule type" value="Genomic_DNA"/>
</dbReference>
<dbReference type="STRING" id="111780.Sta7437_4161"/>
<dbReference type="Gene3D" id="3.40.50.2000">
    <property type="entry name" value="Glycogen Phosphorylase B"/>
    <property type="match status" value="2"/>
</dbReference>
<dbReference type="GO" id="GO:0016757">
    <property type="term" value="F:glycosyltransferase activity"/>
    <property type="evidence" value="ECO:0007669"/>
    <property type="project" value="InterPro"/>
</dbReference>
<gene>
    <name evidence="3" type="ordered locus">Sta7437_4161</name>
</gene>
<evidence type="ECO:0000313" key="4">
    <source>
        <dbReference type="Proteomes" id="UP000010473"/>
    </source>
</evidence>
<keyword evidence="3" id="KW-0808">Transferase</keyword>
<evidence type="ECO:0000313" key="3">
    <source>
        <dbReference type="EMBL" id="AFZ37638.1"/>
    </source>
</evidence>
<sequence length="376" mass="41568">MNEDKLNITLVISTLSSGGAERVLVLLAEGLIAQGHRVTVVTFSAQNSDFYQLPPEASRLALGIMSESANPIEGLIANIQRIGSLKRALKSTKPNVVISFLRITNICTILACFGAKYPVIVTEHNDPQVFSYGKIWETLRRWTYPQSSMVVSVSKGVDSSLKPLSANKRAVIYNPIVIVEKTQSDRLPESVDSSKNWIVSMGRLTEQKGFDLLLQAFGKIAPLFPDWQLLILGKGELREELENQKNALGLTNKVVFTGALTNPVRVLKQAKFFVMASRNEGFPMAHGEALACGLPVIATDCPSGPREMIRHEIDGILIPNGDVSALATAMKSLITDEQKRRRLAAKAPEVIQRFNLERIVEEWESLMYGLIKEKIQ</sequence>
<dbReference type="PANTHER" id="PTHR12526">
    <property type="entry name" value="GLYCOSYLTRANSFERASE"/>
    <property type="match status" value="1"/>
</dbReference>
<dbReference type="KEGG" id="scs:Sta7437_4161"/>
<reference evidence="4" key="1">
    <citation type="journal article" date="2013" name="Proc. Natl. Acad. Sci. U.S.A.">
        <title>Improving the coverage of the cyanobacterial phylum using diversity-driven genome sequencing.</title>
        <authorList>
            <person name="Shih P.M."/>
            <person name="Wu D."/>
            <person name="Latifi A."/>
            <person name="Axen S.D."/>
            <person name="Fewer D.P."/>
            <person name="Talla E."/>
            <person name="Calteau A."/>
            <person name="Cai F."/>
            <person name="Tandeau de Marsac N."/>
            <person name="Rippka R."/>
            <person name="Herdman M."/>
            <person name="Sivonen K."/>
            <person name="Coursin T."/>
            <person name="Laurent T."/>
            <person name="Goodwin L."/>
            <person name="Nolan M."/>
            <person name="Davenport K.W."/>
            <person name="Han C.S."/>
            <person name="Rubin E.M."/>
            <person name="Eisen J.A."/>
            <person name="Woyke T."/>
            <person name="Gugger M."/>
            <person name="Kerfeld C.A."/>
        </authorList>
    </citation>
    <scope>NUCLEOTIDE SEQUENCE [LARGE SCALE GENOMIC DNA]</scope>
    <source>
        <strain evidence="4">ATCC 29371 / PCC 7437</strain>
    </source>
</reference>
<proteinExistence type="predicted"/>
<feature type="domain" description="Glycosyltransferase subfamily 4-like N-terminal" evidence="2">
    <location>
        <begin position="18"/>
        <end position="176"/>
    </location>
</feature>
<dbReference type="SUPFAM" id="SSF53756">
    <property type="entry name" value="UDP-Glycosyltransferase/glycogen phosphorylase"/>
    <property type="match status" value="1"/>
</dbReference>
<evidence type="ECO:0000259" key="2">
    <source>
        <dbReference type="Pfam" id="PF13439"/>
    </source>
</evidence>
<evidence type="ECO:0000259" key="1">
    <source>
        <dbReference type="Pfam" id="PF00534"/>
    </source>
</evidence>
<dbReference type="Pfam" id="PF00534">
    <property type="entry name" value="Glycos_transf_1"/>
    <property type="match status" value="1"/>
</dbReference>
<feature type="domain" description="Glycosyl transferase family 1" evidence="1">
    <location>
        <begin position="191"/>
        <end position="349"/>
    </location>
</feature>
<name>K9XYQ3_STAC7</name>
<keyword evidence="4" id="KW-1185">Reference proteome</keyword>